<dbReference type="EMBL" id="UINC01000320">
    <property type="protein sequence ID" value="SUZ53212.1"/>
    <property type="molecule type" value="Genomic_DNA"/>
</dbReference>
<dbReference type="NCBIfam" id="TIGR02206">
    <property type="entry name" value="intg_mem_TP0381"/>
    <property type="match status" value="1"/>
</dbReference>
<name>A0A381NF70_9ZZZZ</name>
<proteinExistence type="predicted"/>
<dbReference type="Pfam" id="PF14808">
    <property type="entry name" value="TMEM164"/>
    <property type="match status" value="1"/>
</dbReference>
<feature type="transmembrane region" description="Helical" evidence="1">
    <location>
        <begin position="51"/>
        <end position="69"/>
    </location>
</feature>
<evidence type="ECO:0000313" key="2">
    <source>
        <dbReference type="EMBL" id="SUZ53212.1"/>
    </source>
</evidence>
<accession>A0A381NF70</accession>
<feature type="transmembrane region" description="Helical" evidence="1">
    <location>
        <begin position="136"/>
        <end position="159"/>
    </location>
</feature>
<protein>
    <recommendedName>
        <fullName evidence="3">TIGR02206 family membrane protein</fullName>
    </recommendedName>
</protein>
<keyword evidence="1" id="KW-1133">Transmembrane helix</keyword>
<feature type="transmembrane region" description="Helical" evidence="1">
    <location>
        <begin position="81"/>
        <end position="98"/>
    </location>
</feature>
<feature type="transmembrane region" description="Helical" evidence="1">
    <location>
        <begin position="15"/>
        <end position="39"/>
    </location>
</feature>
<keyword evidence="1" id="KW-0472">Membrane</keyword>
<keyword evidence="1" id="KW-0812">Transmembrane</keyword>
<feature type="transmembrane region" description="Helical" evidence="1">
    <location>
        <begin position="171"/>
        <end position="194"/>
    </location>
</feature>
<evidence type="ECO:0008006" key="3">
    <source>
        <dbReference type="Google" id="ProtNLM"/>
    </source>
</evidence>
<dbReference type="InterPro" id="IPR011737">
    <property type="entry name" value="CHP02206_TP0381"/>
</dbReference>
<dbReference type="AlphaFoldDB" id="A0A381NF70"/>
<reference evidence="2" key="1">
    <citation type="submission" date="2018-05" db="EMBL/GenBank/DDBJ databases">
        <authorList>
            <person name="Lanie J.A."/>
            <person name="Ng W.-L."/>
            <person name="Kazmierczak K.M."/>
            <person name="Andrzejewski T.M."/>
            <person name="Davidsen T.M."/>
            <person name="Wayne K.J."/>
            <person name="Tettelin H."/>
            <person name="Glass J.I."/>
            <person name="Rusch D."/>
            <person name="Podicherti R."/>
            <person name="Tsui H.-C.T."/>
            <person name="Winkler M.E."/>
        </authorList>
    </citation>
    <scope>NUCLEOTIDE SEQUENCE</scope>
</reference>
<gene>
    <name evidence="2" type="ORF">METZ01_LOCUS6066</name>
</gene>
<sequence>MREIVGKYLDTYDPFILFGTSHIISIALAIFLSIFIPIFAKKKLSERYQHIVGGVIGYLVMSSYILWTALEITAGTFDLKLHLPIHLCRMANLLLPFVMVARSYLFYEILFFWGLSGMLQAVITPDIAAGFPHFQFFRFWFAHHGMIIALIYATVVYGMRPSLKSVWKAMLALNIFLLLSIIANILLDANYFWICGKPINELGEHVPSLLDYLGPWPWYILAAEFVALAHFLLAYIPFIFIKKGERAQ</sequence>
<evidence type="ECO:0000256" key="1">
    <source>
        <dbReference type="SAM" id="Phobius"/>
    </source>
</evidence>
<organism evidence="2">
    <name type="scientific">marine metagenome</name>
    <dbReference type="NCBI Taxonomy" id="408172"/>
    <lineage>
        <taxon>unclassified sequences</taxon>
        <taxon>metagenomes</taxon>
        <taxon>ecological metagenomes</taxon>
    </lineage>
</organism>
<feature type="transmembrane region" description="Helical" evidence="1">
    <location>
        <begin position="105"/>
        <end position="124"/>
    </location>
</feature>
<feature type="transmembrane region" description="Helical" evidence="1">
    <location>
        <begin position="216"/>
        <end position="241"/>
    </location>
</feature>